<keyword evidence="6" id="KW-0146">Chitin degradation</keyword>
<evidence type="ECO:0000256" key="1">
    <source>
        <dbReference type="ARBA" id="ARBA00000822"/>
    </source>
</evidence>
<dbReference type="InterPro" id="IPR011583">
    <property type="entry name" value="Chitinase_II/V-like_cat"/>
</dbReference>
<dbReference type="Gene3D" id="3.10.50.10">
    <property type="match status" value="1"/>
</dbReference>
<comment type="caution">
    <text evidence="10">Lacks conserved residue(s) required for the propagation of feature annotation.</text>
</comment>
<dbReference type="SMART" id="SM00636">
    <property type="entry name" value="Glyco_18"/>
    <property type="match status" value="1"/>
</dbReference>
<evidence type="ECO:0000256" key="6">
    <source>
        <dbReference type="ARBA" id="ARBA00023024"/>
    </source>
</evidence>
<feature type="compositionally biased region" description="Low complexity" evidence="12">
    <location>
        <begin position="1129"/>
        <end position="1139"/>
    </location>
</feature>
<dbReference type="Proteomes" id="UP000799757">
    <property type="component" value="Unassembled WGS sequence"/>
</dbReference>
<dbReference type="Pfam" id="PF00704">
    <property type="entry name" value="Glyco_hydro_18"/>
    <property type="match status" value="1"/>
</dbReference>
<reference evidence="17" key="1">
    <citation type="journal article" date="2020" name="Stud. Mycol.">
        <title>101 Dothideomycetes genomes: a test case for predicting lifestyles and emergence of pathogens.</title>
        <authorList>
            <person name="Haridas S."/>
            <person name="Albert R."/>
            <person name="Binder M."/>
            <person name="Bloem J."/>
            <person name="Labutti K."/>
            <person name="Salamov A."/>
            <person name="Andreopoulos B."/>
            <person name="Baker S."/>
            <person name="Barry K."/>
            <person name="Bills G."/>
            <person name="Bluhm B."/>
            <person name="Cannon C."/>
            <person name="Castanera R."/>
            <person name="Culley D."/>
            <person name="Daum C."/>
            <person name="Ezra D."/>
            <person name="Gonzalez J."/>
            <person name="Henrissat B."/>
            <person name="Kuo A."/>
            <person name="Liang C."/>
            <person name="Lipzen A."/>
            <person name="Lutzoni F."/>
            <person name="Magnuson J."/>
            <person name="Mondo S."/>
            <person name="Nolan M."/>
            <person name="Ohm R."/>
            <person name="Pangilinan J."/>
            <person name="Park H.-J."/>
            <person name="Ramirez L."/>
            <person name="Alfaro M."/>
            <person name="Sun H."/>
            <person name="Tritt A."/>
            <person name="Yoshinaga Y."/>
            <person name="Zwiers L.-H."/>
            <person name="Turgeon B."/>
            <person name="Goodwin S."/>
            <person name="Spatafora J."/>
            <person name="Crous P."/>
            <person name="Grigoriev I."/>
        </authorList>
    </citation>
    <scope>NUCLEOTIDE SEQUENCE</scope>
    <source>
        <strain evidence="17">CBS 109.77</strain>
    </source>
</reference>
<keyword evidence="13" id="KW-0472">Membrane</keyword>
<dbReference type="Gene3D" id="3.30.60.10">
    <property type="entry name" value="Endochitinase-like"/>
    <property type="match status" value="1"/>
</dbReference>
<dbReference type="InterPro" id="IPR017853">
    <property type="entry name" value="GH"/>
</dbReference>
<evidence type="ECO:0000256" key="12">
    <source>
        <dbReference type="SAM" id="MobiDB-lite"/>
    </source>
</evidence>
<evidence type="ECO:0000313" key="17">
    <source>
        <dbReference type="EMBL" id="KAF2794927.1"/>
    </source>
</evidence>
<dbReference type="AlphaFoldDB" id="A0A6A6XGX9"/>
<evidence type="ECO:0000259" key="15">
    <source>
        <dbReference type="PROSITE" id="PS50941"/>
    </source>
</evidence>
<evidence type="ECO:0000256" key="10">
    <source>
        <dbReference type="PROSITE-ProRule" id="PRU00261"/>
    </source>
</evidence>
<dbReference type="PROSITE" id="PS01095">
    <property type="entry name" value="GH18_1"/>
    <property type="match status" value="1"/>
</dbReference>
<keyword evidence="13" id="KW-1133">Transmembrane helix</keyword>
<dbReference type="SMART" id="SM00270">
    <property type="entry name" value="ChtBD1"/>
    <property type="match status" value="2"/>
</dbReference>
<dbReference type="SUPFAM" id="SSF54556">
    <property type="entry name" value="Chitinase insertion domain"/>
    <property type="match status" value="1"/>
</dbReference>
<dbReference type="SUPFAM" id="SSF51445">
    <property type="entry name" value="(Trans)glycosidases"/>
    <property type="match status" value="1"/>
</dbReference>
<evidence type="ECO:0000256" key="11">
    <source>
        <dbReference type="RuleBase" id="RU000489"/>
    </source>
</evidence>
<dbReference type="InterPro" id="IPR001579">
    <property type="entry name" value="Glyco_hydro_18_chit_AS"/>
</dbReference>
<comment type="similarity">
    <text evidence="2">Belongs to the glycosyl hydrolase 18 family. Chitinase class V subfamily.</text>
</comment>
<dbReference type="PROSITE" id="PS50941">
    <property type="entry name" value="CHIT_BIND_I_2"/>
    <property type="match status" value="1"/>
</dbReference>
<dbReference type="Gene3D" id="3.20.20.80">
    <property type="entry name" value="Glycosidases"/>
    <property type="match status" value="1"/>
</dbReference>
<keyword evidence="4 10" id="KW-0147">Chitin-binding</keyword>
<gene>
    <name evidence="17" type="ORF">K505DRAFT_383184</name>
</gene>
<dbReference type="GO" id="GO:0008843">
    <property type="term" value="F:endochitinase activity"/>
    <property type="evidence" value="ECO:0007669"/>
    <property type="project" value="UniProtKB-EC"/>
</dbReference>
<evidence type="ECO:0000256" key="2">
    <source>
        <dbReference type="ARBA" id="ARBA00008682"/>
    </source>
</evidence>
<dbReference type="PROSITE" id="PS00026">
    <property type="entry name" value="CHIT_BIND_I_1"/>
    <property type="match status" value="1"/>
</dbReference>
<feature type="domain" description="GH18" evidence="16">
    <location>
        <begin position="190"/>
        <end position="548"/>
    </location>
</feature>
<dbReference type="SUPFAM" id="SSF57016">
    <property type="entry name" value="Plant lectins/antimicrobial peptides"/>
    <property type="match status" value="1"/>
</dbReference>
<proteinExistence type="inferred from homology"/>
<keyword evidence="10" id="KW-1015">Disulfide bond</keyword>
<feature type="transmembrane region" description="Helical" evidence="13">
    <location>
        <begin position="744"/>
        <end position="765"/>
    </location>
</feature>
<dbReference type="EC" id="3.2.1.14" evidence="3"/>
<feature type="region of interest" description="Disordered" evidence="12">
    <location>
        <begin position="1101"/>
        <end position="1146"/>
    </location>
</feature>
<dbReference type="PROSITE" id="PS51910">
    <property type="entry name" value="GH18_2"/>
    <property type="match status" value="1"/>
</dbReference>
<dbReference type="OrthoDB" id="73875at2759"/>
<keyword evidence="5 11" id="KW-0378">Hydrolase</keyword>
<dbReference type="InterPro" id="IPR050314">
    <property type="entry name" value="Glycosyl_Hydrlase_18"/>
</dbReference>
<evidence type="ECO:0000256" key="13">
    <source>
        <dbReference type="SAM" id="Phobius"/>
    </source>
</evidence>
<dbReference type="PANTHER" id="PTHR11177:SF333">
    <property type="entry name" value="CHITINASE"/>
    <property type="match status" value="1"/>
</dbReference>
<evidence type="ECO:0000256" key="3">
    <source>
        <dbReference type="ARBA" id="ARBA00012729"/>
    </source>
</evidence>
<dbReference type="GO" id="GO:0000272">
    <property type="term" value="P:polysaccharide catabolic process"/>
    <property type="evidence" value="ECO:0007669"/>
    <property type="project" value="UniProtKB-KW"/>
</dbReference>
<keyword evidence="14" id="KW-0732">Signal</keyword>
<feature type="signal peptide" evidence="14">
    <location>
        <begin position="1"/>
        <end position="18"/>
    </location>
</feature>
<feature type="compositionally biased region" description="Low complexity" evidence="12">
    <location>
        <begin position="1101"/>
        <end position="1121"/>
    </location>
</feature>
<feature type="disulfide bond" evidence="10">
    <location>
        <begin position="140"/>
        <end position="152"/>
    </location>
</feature>
<comment type="catalytic activity">
    <reaction evidence="1">
        <text>Random endo-hydrolysis of N-acetyl-beta-D-glucosaminide (1-&gt;4)-beta-linkages in chitin and chitodextrins.</text>
        <dbReference type="EC" id="3.2.1.14"/>
    </reaction>
</comment>
<dbReference type="InterPro" id="IPR029070">
    <property type="entry name" value="Chitinase_insertion_sf"/>
</dbReference>
<evidence type="ECO:0000313" key="18">
    <source>
        <dbReference type="Proteomes" id="UP000799757"/>
    </source>
</evidence>
<feature type="domain" description="Chitin-binding type-1" evidence="15">
    <location>
        <begin position="126"/>
        <end position="176"/>
    </location>
</feature>
<evidence type="ECO:0000256" key="7">
    <source>
        <dbReference type="ARBA" id="ARBA00023277"/>
    </source>
</evidence>
<name>A0A6A6XGX9_9PLEO</name>
<feature type="chain" id="PRO_5025671101" description="chitinase" evidence="14">
    <location>
        <begin position="19"/>
        <end position="1156"/>
    </location>
</feature>
<organism evidence="17 18">
    <name type="scientific">Melanomma pulvis-pyrius CBS 109.77</name>
    <dbReference type="NCBI Taxonomy" id="1314802"/>
    <lineage>
        <taxon>Eukaryota</taxon>
        <taxon>Fungi</taxon>
        <taxon>Dikarya</taxon>
        <taxon>Ascomycota</taxon>
        <taxon>Pezizomycotina</taxon>
        <taxon>Dothideomycetes</taxon>
        <taxon>Pleosporomycetidae</taxon>
        <taxon>Pleosporales</taxon>
        <taxon>Melanommataceae</taxon>
        <taxon>Melanomma</taxon>
    </lineage>
</organism>
<dbReference type="PANTHER" id="PTHR11177">
    <property type="entry name" value="CHITINASE"/>
    <property type="match status" value="1"/>
</dbReference>
<keyword evidence="18" id="KW-1185">Reference proteome</keyword>
<keyword evidence="7" id="KW-0119">Carbohydrate metabolism</keyword>
<evidence type="ECO:0000259" key="16">
    <source>
        <dbReference type="PROSITE" id="PS51910"/>
    </source>
</evidence>
<evidence type="ECO:0000256" key="9">
    <source>
        <dbReference type="ARBA" id="ARBA00023326"/>
    </source>
</evidence>
<dbReference type="Pfam" id="PF00187">
    <property type="entry name" value="Chitin_bind_1"/>
    <property type="match status" value="1"/>
</dbReference>
<dbReference type="GO" id="GO:0006032">
    <property type="term" value="P:chitin catabolic process"/>
    <property type="evidence" value="ECO:0007669"/>
    <property type="project" value="UniProtKB-KW"/>
</dbReference>
<accession>A0A6A6XGX9</accession>
<dbReference type="EMBL" id="MU001875">
    <property type="protein sequence ID" value="KAF2794927.1"/>
    <property type="molecule type" value="Genomic_DNA"/>
</dbReference>
<dbReference type="InterPro" id="IPR001002">
    <property type="entry name" value="Chitin-bd_1"/>
</dbReference>
<dbReference type="GO" id="GO:0008061">
    <property type="term" value="F:chitin binding"/>
    <property type="evidence" value="ECO:0007669"/>
    <property type="project" value="UniProtKB-UniRule"/>
</dbReference>
<dbReference type="InterPro" id="IPR001223">
    <property type="entry name" value="Glyco_hydro18_cat"/>
</dbReference>
<evidence type="ECO:0000256" key="14">
    <source>
        <dbReference type="SAM" id="SignalP"/>
    </source>
</evidence>
<dbReference type="InterPro" id="IPR018371">
    <property type="entry name" value="Chitin-binding_1_CS"/>
</dbReference>
<evidence type="ECO:0000256" key="8">
    <source>
        <dbReference type="ARBA" id="ARBA00023295"/>
    </source>
</evidence>
<feature type="region of interest" description="Disordered" evidence="12">
    <location>
        <begin position="769"/>
        <end position="792"/>
    </location>
</feature>
<keyword evidence="8 11" id="KW-0326">Glycosidase</keyword>
<evidence type="ECO:0000256" key="5">
    <source>
        <dbReference type="ARBA" id="ARBA00022801"/>
    </source>
</evidence>
<evidence type="ECO:0000256" key="4">
    <source>
        <dbReference type="ARBA" id="ARBA00022669"/>
    </source>
</evidence>
<protein>
    <recommendedName>
        <fullName evidence="3">chitinase</fullName>
        <ecNumber evidence="3">3.2.1.14</ecNumber>
    </recommendedName>
</protein>
<keyword evidence="9" id="KW-0624">Polysaccharide degradation</keyword>
<feature type="transmembrane region" description="Helical" evidence="13">
    <location>
        <begin position="710"/>
        <end position="732"/>
    </location>
</feature>
<dbReference type="InterPro" id="IPR036861">
    <property type="entry name" value="Endochitinase-like_sf"/>
</dbReference>
<feature type="disulfide bond" evidence="10">
    <location>
        <begin position="145"/>
        <end position="159"/>
    </location>
</feature>
<sequence length="1156" mass="125338">MRNCIALLSLFLLHVTLAALNTTNTTIRNNGTARYLPLFEVHSNSTPNFVNASGETANPLVMALRNKSDGSRKRGLRALLKRDLPEGTCAPGTPCVNGACCSKTGICGFSPAECRTASCISNCNATAPCGKYAKKEDQQCPLNVCCSFYGFCGSTDLFCTTEGDKQCQKGFGSCGDAPRPSCAGGDSTSERTIGYYEGWATTRACDKRTPEDIDLTPFTHINFAFAFFDPSSFEMVPMSGGDPELYRRFTMLKKKKPKLQTWIAVGGWSFNDPTNVPNTRTAFSDMVKTPGSRQAFIRSLSQFLQTYNFDGVDLDWEYPAADDRGGIKADKVNLVAFLKELRAAFGTRYGISMTLPASFWYLQGFDVKEIQHYVDWLNVMSYDIHGVWDSGNKHTGPYLRPHTNLTEIEEGLDLLWRAGVDPGKVVLGLGWYGRSFTLANAGCNTPNGVCLFSEGGSPGECTKSAGTLTNAEINRIIAKGGVEKGFDKKAGVKWITWNTNQWVSYDDGETIQLKISFANSRCLGGNMVWAVDQDDTKSSSVNDLLGIGPGNGVSADAAQKAKDRLNNATLVAAVGSSCYWTVCGDDCTAGYFPTTSATGQIAGITRNTECPTDKPQSLCCAPGTIMGTCKWDGWRGVGLSCSPLCTDTSATIIARNTNSKDQDCNGGYQAYCCSGFVPSSKTNTGNLALIGQGGISKRDRRGIPGTITGAALGGAFCATLVGATNAVLAFFTMGVSLLGVPAEYAACIAFGAVVGFIASGLFGMLQGRPRPITPPAPRNTGSPGPGKPMGQWSRLTFGTAKSGTSTCDCAVTYTCRYGMGWDEICDNQRWAIDKGLHRNTVFHYNKREADSHYSKKEWKPQHKGYQALAQQKVNKVARCQVDEFPMGSLREGLIPQPQICRLVNGPANGLQGVDFAMWLGAVFWPCREYRSSICKSTKSPEPPITWAFDPVAPRPNERVDGKHFIQAYGFEPQTLSSLCYATYSFKSDKKDWLSTVFDHGFRALNNDPMFNAPYNYPRQNYKTNPAAPYPTAVDDAPYRKRKLVEAVLMGNLSLSALDEVEGPEYPADVDCNECAFVVDAQSSTYINPVYAAEQSELAEQSSQQAASTATSTTLEALSTATHTQPSREQYGQQGQGPQQTASADRGEAFRKYLYGV</sequence>
<keyword evidence="13" id="KW-0812">Transmembrane</keyword>